<accession>A0A0C2I6Y8</accession>
<feature type="binding site" evidence="3">
    <location>
        <position position="458"/>
    </location>
    <ligand>
        <name>Ca(2+)</name>
        <dbReference type="ChEBI" id="CHEBI:29108"/>
    </ligand>
</feature>
<dbReference type="PANTHER" id="PTHR11590:SF70">
    <property type="entry name" value="PROTEIN-GLUTAMINE GAMMA-GLUTAMYLTRANSFERASE 4"/>
    <property type="match status" value="1"/>
</dbReference>
<gene>
    <name evidence="6" type="ORF">RF11_13941</name>
</gene>
<dbReference type="InterPro" id="IPR023608">
    <property type="entry name" value="Transglutaminase_animal"/>
</dbReference>
<dbReference type="InterPro" id="IPR002931">
    <property type="entry name" value="Transglutaminase-like"/>
</dbReference>
<feature type="active site" evidence="2">
    <location>
        <position position="369"/>
    </location>
</feature>
<organism evidence="6 7">
    <name type="scientific">Thelohanellus kitauei</name>
    <name type="common">Myxosporean</name>
    <dbReference type="NCBI Taxonomy" id="669202"/>
    <lineage>
        <taxon>Eukaryota</taxon>
        <taxon>Metazoa</taxon>
        <taxon>Cnidaria</taxon>
        <taxon>Myxozoa</taxon>
        <taxon>Myxosporea</taxon>
        <taxon>Bivalvulida</taxon>
        <taxon>Platysporina</taxon>
        <taxon>Myxobolidae</taxon>
        <taxon>Thelohanellus</taxon>
    </lineage>
</organism>
<dbReference type="Proteomes" id="UP000031668">
    <property type="component" value="Unassembled WGS sequence"/>
</dbReference>
<feature type="binding site" evidence="3">
    <location>
        <position position="409"/>
    </location>
    <ligand>
        <name>Ca(2+)</name>
        <dbReference type="ChEBI" id="CHEBI:29108"/>
    </ligand>
</feature>
<feature type="domain" description="Transglutaminase-like" evidence="5">
    <location>
        <begin position="280"/>
        <end position="372"/>
    </location>
</feature>
<feature type="active site" evidence="2">
    <location>
        <position position="346"/>
    </location>
</feature>
<name>A0A0C2I6Y8_THEKT</name>
<comment type="cofactor">
    <cofactor evidence="3">
        <name>Ca(2+)</name>
        <dbReference type="ChEBI" id="CHEBI:29108"/>
    </cofactor>
    <text evidence="3">Binds 1 Ca(2+) ion per subunit.</text>
</comment>
<dbReference type="Pfam" id="PF00868">
    <property type="entry name" value="Transglut_N"/>
    <property type="match status" value="1"/>
</dbReference>
<dbReference type="InterPro" id="IPR038765">
    <property type="entry name" value="Papain-like_cys_pep_sf"/>
</dbReference>
<keyword evidence="4" id="KW-0175">Coiled coil</keyword>
<dbReference type="InterPro" id="IPR050779">
    <property type="entry name" value="Transglutaminase"/>
</dbReference>
<dbReference type="InterPro" id="IPR014756">
    <property type="entry name" value="Ig_E-set"/>
</dbReference>
<dbReference type="OrthoDB" id="437511at2759"/>
<comment type="similarity">
    <text evidence="1">Belongs to the transglutaminase superfamily. Transglutaminase family.</text>
</comment>
<dbReference type="OMA" id="KSHYTEM"/>
<reference evidence="6 7" key="1">
    <citation type="journal article" date="2014" name="Genome Biol. Evol.">
        <title>The genome of the myxosporean Thelohanellus kitauei shows adaptations to nutrient acquisition within its fish host.</title>
        <authorList>
            <person name="Yang Y."/>
            <person name="Xiong J."/>
            <person name="Zhou Z."/>
            <person name="Huo F."/>
            <person name="Miao W."/>
            <person name="Ran C."/>
            <person name="Liu Y."/>
            <person name="Zhang J."/>
            <person name="Feng J."/>
            <person name="Wang M."/>
            <person name="Wang M."/>
            <person name="Wang L."/>
            <person name="Yao B."/>
        </authorList>
    </citation>
    <scope>NUCLEOTIDE SEQUENCE [LARGE SCALE GENOMIC DNA]</scope>
    <source>
        <strain evidence="6">Wuqing</strain>
    </source>
</reference>
<dbReference type="InterPro" id="IPR013783">
    <property type="entry name" value="Ig-like_fold"/>
</dbReference>
<dbReference type="GO" id="GO:0003810">
    <property type="term" value="F:protein-glutamine gamma-glutamyltransferase activity"/>
    <property type="evidence" value="ECO:0007669"/>
    <property type="project" value="InterPro"/>
</dbReference>
<dbReference type="SUPFAM" id="SSF81296">
    <property type="entry name" value="E set domains"/>
    <property type="match status" value="1"/>
</dbReference>
<dbReference type="Gene3D" id="3.90.260.10">
    <property type="entry name" value="Transglutaminase-like"/>
    <property type="match status" value="1"/>
</dbReference>
<comment type="caution">
    <text evidence="6">The sequence shown here is derived from an EMBL/GenBank/DDBJ whole genome shotgun (WGS) entry which is preliminary data.</text>
</comment>
<sequence>MLRSTINLFTTSDFQMRSCCPSFCGGYRRGKPYSLTSMRETQYSNIKSHYTEMYSYPGLIFRRGIPFKIDVQAYNADLDATSIAVELTACGEGSKTIILDDNFPNSDSFGWKYEFSEYADADSVITLRICSPSDAIVGQYSMTVYFNKKAIGTQEFILLFNPFCPDDDVYMPSEDELQEYVFNDATNIYMGTEDYIVPKSWDVGQFEACSVQAALMLLNCMPTVTRSRAFEVSRQLSALINSNDDNGILMGNWSGKYYDGTSPMSWDGSAAILAKYARTGRPVKYGQCWVFCGVLCSVLRTIGIPCRCITNYCSLHDTDGSLKWEIFLDENFNPINNGGDSCWNFHCWNEAWMRRPDLGSEHDGWQVLDATPQERSGGLFRLGPASKTAVKNGLVELPYDVGFVYAEVNADKVFFLRQPDGTFKHYMVKKNELGRLVITKQALSDEYEDITKEYKDEEVTMDRLIDNEHTRMRLGENSITRSIKIEIVCPSSVSLTEDLCGTIIVHGLSHRMENLLKAEARLMSYTGRNICILYEASEKVNSSDRNIEFKIDKEALSGAVQEEFPFIKVKVYCFDSNQDELGCSEKVISVKTPDVEILGIPSTCAVGTKCLVTVAVSNPLNVPLTNTKLRISFTDDKTRKVKFKTVYPGKRIAQDIIVTPKCVGMKKLHVSLESEECSGFSNVAKFKAV</sequence>
<feature type="active site" evidence="2">
    <location>
        <position position="288"/>
    </location>
</feature>
<dbReference type="InterPro" id="IPR036238">
    <property type="entry name" value="Transglutaminase_C_sf"/>
</dbReference>
<evidence type="ECO:0000256" key="1">
    <source>
        <dbReference type="ARBA" id="ARBA00005968"/>
    </source>
</evidence>
<dbReference type="GO" id="GO:0046872">
    <property type="term" value="F:metal ion binding"/>
    <property type="evidence" value="ECO:0007669"/>
    <property type="project" value="UniProtKB-KW"/>
</dbReference>
<evidence type="ECO:0000259" key="5">
    <source>
        <dbReference type="SMART" id="SM00460"/>
    </source>
</evidence>
<dbReference type="Gene3D" id="2.60.40.10">
    <property type="entry name" value="Immunoglobulins"/>
    <property type="match status" value="2"/>
</dbReference>
<dbReference type="Pfam" id="PF01841">
    <property type="entry name" value="Transglut_core"/>
    <property type="match status" value="1"/>
</dbReference>
<dbReference type="AlphaFoldDB" id="A0A0C2I6Y8"/>
<dbReference type="PIRSF" id="PIRSF000459">
    <property type="entry name" value="TGM_EBP42"/>
    <property type="match status" value="1"/>
</dbReference>
<dbReference type="SMART" id="SM00460">
    <property type="entry name" value="TGc"/>
    <property type="match status" value="1"/>
</dbReference>
<evidence type="ECO:0000313" key="6">
    <source>
        <dbReference type="EMBL" id="KII60968.1"/>
    </source>
</evidence>
<keyword evidence="6" id="KW-0808">Transferase</keyword>
<evidence type="ECO:0000256" key="4">
    <source>
        <dbReference type="SAM" id="Coils"/>
    </source>
</evidence>
<evidence type="ECO:0000256" key="2">
    <source>
        <dbReference type="PIRSR" id="PIRSR000459-1"/>
    </source>
</evidence>
<dbReference type="PANTHER" id="PTHR11590">
    <property type="entry name" value="PROTEIN-GLUTAMINE GAMMA-GLUTAMYLTRANSFERASE"/>
    <property type="match status" value="1"/>
</dbReference>
<dbReference type="SUPFAM" id="SSF54001">
    <property type="entry name" value="Cysteine proteinases"/>
    <property type="match status" value="1"/>
</dbReference>
<keyword evidence="7" id="KW-1185">Reference proteome</keyword>
<keyword evidence="3" id="KW-0479">Metal-binding</keyword>
<feature type="coiled-coil region" evidence="4">
    <location>
        <begin position="440"/>
        <end position="467"/>
    </location>
</feature>
<dbReference type="EMBL" id="JWZT01005390">
    <property type="protein sequence ID" value="KII60968.1"/>
    <property type="molecule type" value="Genomic_DNA"/>
</dbReference>
<protein>
    <submittedName>
        <fullName evidence="6">Protein-glutamine gamma-glutamyltransferase K</fullName>
    </submittedName>
</protein>
<dbReference type="InterPro" id="IPR036985">
    <property type="entry name" value="Transglutaminase-like_sf"/>
</dbReference>
<proteinExistence type="inferred from homology"/>
<dbReference type="InterPro" id="IPR001102">
    <property type="entry name" value="Transglutaminase_N"/>
</dbReference>
<feature type="binding site" evidence="3">
    <location>
        <position position="468"/>
    </location>
    <ligand>
        <name>Ca(2+)</name>
        <dbReference type="ChEBI" id="CHEBI:29108"/>
    </ligand>
</feature>
<dbReference type="FunFam" id="3.90.260.10:FF:000002">
    <property type="entry name" value="Erythrocyte membrane protein band 4.2"/>
    <property type="match status" value="1"/>
</dbReference>
<dbReference type="SUPFAM" id="SSF49309">
    <property type="entry name" value="Transglutaminase, two C-terminal domains"/>
    <property type="match status" value="1"/>
</dbReference>
<keyword evidence="3" id="KW-0106">Calcium</keyword>
<feature type="binding site" evidence="3">
    <location>
        <position position="411"/>
    </location>
    <ligand>
        <name>Ca(2+)</name>
        <dbReference type="ChEBI" id="CHEBI:29108"/>
    </ligand>
</feature>
<evidence type="ECO:0000256" key="3">
    <source>
        <dbReference type="PIRSR" id="PIRSR000459-2"/>
    </source>
</evidence>
<evidence type="ECO:0000313" key="7">
    <source>
        <dbReference type="Proteomes" id="UP000031668"/>
    </source>
</evidence>